<reference evidence="1 2" key="1">
    <citation type="journal article" date="2024" name="BMC Biol.">
        <title>Comparative genomics of Ascetosporea gives new insight into the evolutionary basis for animal parasitism in Rhizaria.</title>
        <authorList>
            <person name="Hiltunen Thoren M."/>
            <person name="Onut-Brannstrom I."/>
            <person name="Alfjorden A."/>
            <person name="Peckova H."/>
            <person name="Swords F."/>
            <person name="Hooper C."/>
            <person name="Holzer A.S."/>
            <person name="Bass D."/>
            <person name="Burki F."/>
        </authorList>
    </citation>
    <scope>NUCLEOTIDE SEQUENCE [LARGE SCALE GENOMIC DNA]</scope>
    <source>
        <strain evidence="1">20-A016</strain>
    </source>
</reference>
<evidence type="ECO:0000313" key="1">
    <source>
        <dbReference type="EMBL" id="MES1921359.1"/>
    </source>
</evidence>
<comment type="caution">
    <text evidence="1">The sequence shown here is derived from an EMBL/GenBank/DDBJ whole genome shotgun (WGS) entry which is preliminary data.</text>
</comment>
<organism evidence="1 2">
    <name type="scientific">Bonamia ostreae</name>
    <dbReference type="NCBI Taxonomy" id="126728"/>
    <lineage>
        <taxon>Eukaryota</taxon>
        <taxon>Sar</taxon>
        <taxon>Rhizaria</taxon>
        <taxon>Endomyxa</taxon>
        <taxon>Ascetosporea</taxon>
        <taxon>Haplosporida</taxon>
        <taxon>Bonamia</taxon>
    </lineage>
</organism>
<keyword evidence="2" id="KW-1185">Reference proteome</keyword>
<gene>
    <name evidence="1" type="ORF">MHBO_002894</name>
</gene>
<accession>A0ABV2APG4</accession>
<dbReference type="Proteomes" id="UP001439008">
    <property type="component" value="Unassembled WGS sequence"/>
</dbReference>
<dbReference type="EMBL" id="JBDODL010001277">
    <property type="protein sequence ID" value="MES1921359.1"/>
    <property type="molecule type" value="Genomic_DNA"/>
</dbReference>
<sequence>MPSNEENVCCRDLDVVIPSFERDWILIHPYYDMLIRNPEVLPITFIKIMMFKLQHGRIPEHLNNM</sequence>
<evidence type="ECO:0000313" key="2">
    <source>
        <dbReference type="Proteomes" id="UP001439008"/>
    </source>
</evidence>
<proteinExistence type="predicted"/>
<name>A0ABV2APG4_9EUKA</name>
<protein>
    <submittedName>
        <fullName evidence="1">Uncharacterized protein</fullName>
    </submittedName>
</protein>